<dbReference type="InterPro" id="IPR016032">
    <property type="entry name" value="Sig_transdc_resp-reg_C-effctor"/>
</dbReference>
<dbReference type="Pfam" id="PF00196">
    <property type="entry name" value="GerE"/>
    <property type="match status" value="1"/>
</dbReference>
<dbReference type="KEGG" id="btei:WS51_09655"/>
<dbReference type="EMBL" id="LPEQ01000098">
    <property type="protein sequence ID" value="KVV43756.1"/>
    <property type="molecule type" value="Genomic_DNA"/>
</dbReference>
<gene>
    <name evidence="3" type="ORF">WT27_09710</name>
</gene>
<dbReference type="RefSeq" id="WP_060107526.1">
    <property type="nucleotide sequence ID" value="NZ_LPEQ01000098.1"/>
</dbReference>
<dbReference type="SUPFAM" id="SSF46894">
    <property type="entry name" value="C-terminal effector domain of the bipartite response regulators"/>
    <property type="match status" value="1"/>
</dbReference>
<dbReference type="PROSITE" id="PS50043">
    <property type="entry name" value="HTH_LUXR_2"/>
    <property type="match status" value="1"/>
</dbReference>
<dbReference type="InterPro" id="IPR001789">
    <property type="entry name" value="Sig_transdc_resp-reg_receiver"/>
</dbReference>
<proteinExistence type="predicted"/>
<dbReference type="AlphaFoldDB" id="A0A106DPT7"/>
<dbReference type="InterPro" id="IPR011006">
    <property type="entry name" value="CheY-like_superfamily"/>
</dbReference>
<name>A0A106DPT7_9BURK</name>
<dbReference type="GO" id="GO:0006355">
    <property type="term" value="P:regulation of DNA-templated transcription"/>
    <property type="evidence" value="ECO:0007669"/>
    <property type="project" value="InterPro"/>
</dbReference>
<dbReference type="PROSITE" id="PS00622">
    <property type="entry name" value="HTH_LUXR_1"/>
    <property type="match status" value="1"/>
</dbReference>
<dbReference type="GO" id="GO:0003677">
    <property type="term" value="F:DNA binding"/>
    <property type="evidence" value="ECO:0007669"/>
    <property type="project" value="UniProtKB-KW"/>
</dbReference>
<evidence type="ECO:0000313" key="4">
    <source>
        <dbReference type="Proteomes" id="UP000062317"/>
    </source>
</evidence>
<dbReference type="PROSITE" id="PS50110">
    <property type="entry name" value="RESPONSE_REGULATORY"/>
    <property type="match status" value="1"/>
</dbReference>
<dbReference type="Pfam" id="PF00072">
    <property type="entry name" value="Response_reg"/>
    <property type="match status" value="1"/>
</dbReference>
<dbReference type="SMART" id="SM00421">
    <property type="entry name" value="HTH_LUXR"/>
    <property type="match status" value="1"/>
</dbReference>
<keyword evidence="4" id="KW-1185">Reference proteome</keyword>
<dbReference type="CDD" id="cd17535">
    <property type="entry name" value="REC_NarL-like"/>
    <property type="match status" value="1"/>
</dbReference>
<dbReference type="Gene3D" id="1.10.10.10">
    <property type="entry name" value="Winged helix-like DNA-binding domain superfamily/Winged helix DNA-binding domain"/>
    <property type="match status" value="1"/>
</dbReference>
<evidence type="ECO:0000256" key="1">
    <source>
        <dbReference type="ARBA" id="ARBA00022553"/>
    </source>
</evidence>
<dbReference type="SMART" id="SM00448">
    <property type="entry name" value="REC"/>
    <property type="match status" value="1"/>
</dbReference>
<organism evidence="3 4">
    <name type="scientific">Burkholderia territorii</name>
    <dbReference type="NCBI Taxonomy" id="1503055"/>
    <lineage>
        <taxon>Bacteria</taxon>
        <taxon>Pseudomonadati</taxon>
        <taxon>Pseudomonadota</taxon>
        <taxon>Betaproteobacteria</taxon>
        <taxon>Burkholderiales</taxon>
        <taxon>Burkholderiaceae</taxon>
        <taxon>Burkholderia</taxon>
        <taxon>Burkholderia cepacia complex</taxon>
    </lineage>
</organism>
<sequence>MKKFAIRVVIADDHPAVLFGLQQILETVDTFRLVGVCQNSTELIATLRRAPCDVVLSDYTMPPGEYGDGLALFGYLQRHFPDVGLVVFTMMSNPVVIRSLIAQGVSSVLSKADPIGHIITAIHASYASGKYTSPSISALLANAQLAAPGPMHDLSPREAEVLRLLVSGQSVADIARHLRRSKQTVSTQKRSVMRKFGAATDMELIKFALEATDQRK</sequence>
<dbReference type="GO" id="GO:0000160">
    <property type="term" value="P:phosphorelay signal transduction system"/>
    <property type="evidence" value="ECO:0007669"/>
    <property type="project" value="InterPro"/>
</dbReference>
<dbReference type="CDD" id="cd06170">
    <property type="entry name" value="LuxR_C_like"/>
    <property type="match status" value="1"/>
</dbReference>
<protein>
    <submittedName>
        <fullName evidence="3">LuxR family transcriptional regulator</fullName>
    </submittedName>
</protein>
<dbReference type="Gene3D" id="3.40.50.2300">
    <property type="match status" value="1"/>
</dbReference>
<evidence type="ECO:0000313" key="3">
    <source>
        <dbReference type="EMBL" id="KVV43756.1"/>
    </source>
</evidence>
<dbReference type="Proteomes" id="UP000062317">
    <property type="component" value="Unassembled WGS sequence"/>
</dbReference>
<dbReference type="PANTHER" id="PTHR43214:SF17">
    <property type="entry name" value="TRANSCRIPTIONAL REGULATORY PROTEIN RCSB"/>
    <property type="match status" value="1"/>
</dbReference>
<dbReference type="PRINTS" id="PR00038">
    <property type="entry name" value="HTHLUXR"/>
</dbReference>
<dbReference type="InterPro" id="IPR058245">
    <property type="entry name" value="NreC/VraR/RcsB-like_REC"/>
</dbReference>
<dbReference type="InterPro" id="IPR036388">
    <property type="entry name" value="WH-like_DNA-bd_sf"/>
</dbReference>
<comment type="caution">
    <text evidence="3">The sequence shown here is derived from an EMBL/GenBank/DDBJ whole genome shotgun (WGS) entry which is preliminary data.</text>
</comment>
<accession>A0A106DPT7</accession>
<keyword evidence="1" id="KW-0597">Phosphoprotein</keyword>
<reference evidence="3 4" key="1">
    <citation type="submission" date="2015-11" db="EMBL/GenBank/DDBJ databases">
        <title>Expanding the genomic diversity of Burkholderia species for the development of highly accurate diagnostics.</title>
        <authorList>
            <person name="Sahl J."/>
            <person name="Keim P."/>
            <person name="Wagner D."/>
        </authorList>
    </citation>
    <scope>NUCLEOTIDE SEQUENCE [LARGE SCALE GENOMIC DNA]</scope>
    <source>
        <strain evidence="3 4">MSMB1301WGS</strain>
    </source>
</reference>
<dbReference type="InterPro" id="IPR000792">
    <property type="entry name" value="Tscrpt_reg_LuxR_C"/>
</dbReference>
<dbReference type="SUPFAM" id="SSF52172">
    <property type="entry name" value="CheY-like"/>
    <property type="match status" value="1"/>
</dbReference>
<keyword evidence="2" id="KW-0238">DNA-binding</keyword>
<dbReference type="InterPro" id="IPR039420">
    <property type="entry name" value="WalR-like"/>
</dbReference>
<evidence type="ECO:0000256" key="2">
    <source>
        <dbReference type="ARBA" id="ARBA00023125"/>
    </source>
</evidence>
<dbReference type="PANTHER" id="PTHR43214">
    <property type="entry name" value="TWO-COMPONENT RESPONSE REGULATOR"/>
    <property type="match status" value="1"/>
</dbReference>